<protein>
    <submittedName>
        <fullName evidence="1">Uncharacterized protein</fullName>
    </submittedName>
</protein>
<dbReference type="Gene3D" id="3.80.10.10">
    <property type="entry name" value="Ribonuclease Inhibitor"/>
    <property type="match status" value="1"/>
</dbReference>
<dbReference type="Proteomes" id="UP001215598">
    <property type="component" value="Unassembled WGS sequence"/>
</dbReference>
<dbReference type="EMBL" id="JARKIB010000144">
    <property type="protein sequence ID" value="KAJ7732516.1"/>
    <property type="molecule type" value="Genomic_DNA"/>
</dbReference>
<proteinExistence type="predicted"/>
<gene>
    <name evidence="1" type="ORF">B0H16DRAFT_1468495</name>
</gene>
<organism evidence="1 2">
    <name type="scientific">Mycena metata</name>
    <dbReference type="NCBI Taxonomy" id="1033252"/>
    <lineage>
        <taxon>Eukaryota</taxon>
        <taxon>Fungi</taxon>
        <taxon>Dikarya</taxon>
        <taxon>Basidiomycota</taxon>
        <taxon>Agaricomycotina</taxon>
        <taxon>Agaricomycetes</taxon>
        <taxon>Agaricomycetidae</taxon>
        <taxon>Agaricales</taxon>
        <taxon>Marasmiineae</taxon>
        <taxon>Mycenaceae</taxon>
        <taxon>Mycena</taxon>
    </lineage>
</organism>
<sequence length="762" mass="86104">MFARCWLLSISANFDASNAHISSALGSASFPMLKRVLIRNATPSYNAEMFSMTPLALFGVQSMYLARCRIRWADAPVFSALTTVVISNATMSYEPALNDFAQLCKCAPALVRLEFFNVRCINPGINAWWPMYSELVHLRHLRASFLPQNNGIQLALQLACLDAPNLATLYLDADARPLLQMVDHPPSCLKHVKEVRLKLRSSECQLSGFFNLLPAITRLDILHHHKPIFKALAPQDEVARLCPLLHTVSVICGPNLAAGFIFRRLWAGIPLQRVCYTEHVEGVWASWIQGPLANNLIGERWGGYRDEPWSQRNEDFMRALAESLRYSGLSEAYFKRIAEFKASSIPFSFLATEILVEILLLVPWPFHKRPRDYRRTTYLLSTVSRHVRTFLLQYTTIGPGDTTDAVVADSDIIRSCYVERWTTTLHLLSPKLMQCRHFHLHTTRDTRTHIIFEILSKLDGSAISCLYLDVVPASMDDQRSSPLPVLFNGVMPALARIIVREAFVRGLVPITNSVTRLALWADTSHWEPTVRELFDLLRAMPSLVDLSISNIPFYDDPAGYADDHPLDLPALTNLWFCAYDHTSYAAIGFIRMPALRSLNLVVEPEEVQHLQNSWRRLTSDIRRLALDFTATPGVGTFAGLLGCFPKLELLDCRQCLYVGLHINAMVMHWSNLCPVLRDLWLAEELHDRVLKGILEHATHGHFGADLCLVTLRGHDLEGSVTIPYRSKLEGDRLKSKPAGILQFNSYEDRTVILAAVNFEPHT</sequence>
<evidence type="ECO:0000313" key="1">
    <source>
        <dbReference type="EMBL" id="KAJ7732516.1"/>
    </source>
</evidence>
<accession>A0AAD7MTY1</accession>
<evidence type="ECO:0000313" key="2">
    <source>
        <dbReference type="Proteomes" id="UP001215598"/>
    </source>
</evidence>
<dbReference type="InterPro" id="IPR032675">
    <property type="entry name" value="LRR_dom_sf"/>
</dbReference>
<reference evidence="1" key="1">
    <citation type="submission" date="2023-03" db="EMBL/GenBank/DDBJ databases">
        <title>Massive genome expansion in bonnet fungi (Mycena s.s.) driven by repeated elements and novel gene families across ecological guilds.</title>
        <authorList>
            <consortium name="Lawrence Berkeley National Laboratory"/>
            <person name="Harder C.B."/>
            <person name="Miyauchi S."/>
            <person name="Viragh M."/>
            <person name="Kuo A."/>
            <person name="Thoen E."/>
            <person name="Andreopoulos B."/>
            <person name="Lu D."/>
            <person name="Skrede I."/>
            <person name="Drula E."/>
            <person name="Henrissat B."/>
            <person name="Morin E."/>
            <person name="Kohler A."/>
            <person name="Barry K."/>
            <person name="LaButti K."/>
            <person name="Morin E."/>
            <person name="Salamov A."/>
            <person name="Lipzen A."/>
            <person name="Mereny Z."/>
            <person name="Hegedus B."/>
            <person name="Baldrian P."/>
            <person name="Stursova M."/>
            <person name="Weitz H."/>
            <person name="Taylor A."/>
            <person name="Grigoriev I.V."/>
            <person name="Nagy L.G."/>
            <person name="Martin F."/>
            <person name="Kauserud H."/>
        </authorList>
    </citation>
    <scope>NUCLEOTIDE SEQUENCE</scope>
    <source>
        <strain evidence="1">CBHHK182m</strain>
    </source>
</reference>
<keyword evidence="2" id="KW-1185">Reference proteome</keyword>
<dbReference type="SUPFAM" id="SSF52047">
    <property type="entry name" value="RNI-like"/>
    <property type="match status" value="1"/>
</dbReference>
<comment type="caution">
    <text evidence="1">The sequence shown here is derived from an EMBL/GenBank/DDBJ whole genome shotgun (WGS) entry which is preliminary data.</text>
</comment>
<dbReference type="AlphaFoldDB" id="A0AAD7MTY1"/>
<name>A0AAD7MTY1_9AGAR</name>